<accession>A0ABR3SD77</accession>
<evidence type="ECO:0000313" key="3">
    <source>
        <dbReference type="EMBL" id="KAL1617626.1"/>
    </source>
</evidence>
<organism evidence="3 4">
    <name type="scientific">Neofusicoccum ribis</name>
    <dbReference type="NCBI Taxonomy" id="45134"/>
    <lineage>
        <taxon>Eukaryota</taxon>
        <taxon>Fungi</taxon>
        <taxon>Dikarya</taxon>
        <taxon>Ascomycota</taxon>
        <taxon>Pezizomycotina</taxon>
        <taxon>Dothideomycetes</taxon>
        <taxon>Dothideomycetes incertae sedis</taxon>
        <taxon>Botryosphaeriales</taxon>
        <taxon>Botryosphaeriaceae</taxon>
        <taxon>Neofusicoccum</taxon>
    </lineage>
</organism>
<dbReference type="Proteomes" id="UP001521116">
    <property type="component" value="Unassembled WGS sequence"/>
</dbReference>
<gene>
    <name evidence="3" type="ORF">SLS56_010891</name>
</gene>
<dbReference type="InterPro" id="IPR053018">
    <property type="entry name" value="Elsinochrome_Biosynth-Asso"/>
</dbReference>
<feature type="transmembrane region" description="Helical" evidence="2">
    <location>
        <begin position="275"/>
        <end position="294"/>
    </location>
</feature>
<sequence>MITLGDQQILTGIAILVSGYVRAAQNEQADQFPRWRYRLIENHFFLIVYLACLSSSSHLAAVITLKSYLNENKVPAFMRLGLIVTFAILLTVTICLAVPFGPPTILFLTLDQDITWKERYCRDYVQASYGNDCSISADRFLLVLFYIVTTVAVLYPYWIAIINTFENWRAALKGHIKKFWRIDTRWLPMHWIRRSFDGMEKVGPRKFWKWLRRRLKSTFIFLVLGNTGRAFYLQLIFFAISLMYVIAQRVANTPREDVGMCDLSSGGTSWGFGQILPMLLLAFPVISAVVAYFGESPSLEAPQQENRAANSSSAEVKKEVETCKSKDESSEDKVSNADDNV</sequence>
<keyword evidence="4" id="KW-1185">Reference proteome</keyword>
<keyword evidence="2" id="KW-0472">Membrane</keyword>
<evidence type="ECO:0000256" key="2">
    <source>
        <dbReference type="SAM" id="Phobius"/>
    </source>
</evidence>
<dbReference type="PANTHER" id="PTHR37577">
    <property type="entry name" value="INTEGRAL MEMBRANE PROTEIN"/>
    <property type="match status" value="1"/>
</dbReference>
<feature type="compositionally biased region" description="Basic and acidic residues" evidence="1">
    <location>
        <begin position="315"/>
        <end position="341"/>
    </location>
</feature>
<evidence type="ECO:0000313" key="4">
    <source>
        <dbReference type="Proteomes" id="UP001521116"/>
    </source>
</evidence>
<feature type="transmembrane region" description="Helical" evidence="2">
    <location>
        <begin position="77"/>
        <end position="100"/>
    </location>
</feature>
<proteinExistence type="predicted"/>
<feature type="transmembrane region" description="Helical" evidence="2">
    <location>
        <begin position="219"/>
        <end position="247"/>
    </location>
</feature>
<protein>
    <recommendedName>
        <fullName evidence="5">Pheromone receptor</fullName>
    </recommendedName>
</protein>
<name>A0ABR3SD77_9PEZI</name>
<dbReference type="EMBL" id="JAJVDC020000226">
    <property type="protein sequence ID" value="KAL1617626.1"/>
    <property type="molecule type" value="Genomic_DNA"/>
</dbReference>
<feature type="transmembrane region" description="Helical" evidence="2">
    <location>
        <begin position="44"/>
        <end position="65"/>
    </location>
</feature>
<keyword evidence="2" id="KW-0812">Transmembrane</keyword>
<feature type="transmembrane region" description="Helical" evidence="2">
    <location>
        <begin position="140"/>
        <end position="159"/>
    </location>
</feature>
<keyword evidence="2" id="KW-1133">Transmembrane helix</keyword>
<feature type="region of interest" description="Disordered" evidence="1">
    <location>
        <begin position="303"/>
        <end position="341"/>
    </location>
</feature>
<comment type="caution">
    <text evidence="3">The sequence shown here is derived from an EMBL/GenBank/DDBJ whole genome shotgun (WGS) entry which is preliminary data.</text>
</comment>
<feature type="compositionally biased region" description="Polar residues" evidence="1">
    <location>
        <begin position="303"/>
        <end position="314"/>
    </location>
</feature>
<reference evidence="3 4" key="1">
    <citation type="submission" date="2024-02" db="EMBL/GenBank/DDBJ databases">
        <title>De novo assembly and annotation of 12 fungi associated with fruit tree decline syndrome in Ontario, Canada.</title>
        <authorList>
            <person name="Sulman M."/>
            <person name="Ellouze W."/>
            <person name="Ilyukhin E."/>
        </authorList>
    </citation>
    <scope>NUCLEOTIDE SEQUENCE [LARGE SCALE GENOMIC DNA]</scope>
    <source>
        <strain evidence="3 4">M1-105</strain>
    </source>
</reference>
<evidence type="ECO:0008006" key="5">
    <source>
        <dbReference type="Google" id="ProtNLM"/>
    </source>
</evidence>
<evidence type="ECO:0000256" key="1">
    <source>
        <dbReference type="SAM" id="MobiDB-lite"/>
    </source>
</evidence>
<dbReference type="PANTHER" id="PTHR37577:SF1">
    <property type="entry name" value="INTEGRAL MEMBRANE PROTEIN"/>
    <property type="match status" value="1"/>
</dbReference>